<comment type="caution">
    <text evidence="2">The sequence shown here is derived from an EMBL/GenBank/DDBJ whole genome shotgun (WGS) entry which is preliminary data.</text>
</comment>
<dbReference type="Proteomes" id="UP000548326">
    <property type="component" value="Unassembled WGS sequence"/>
</dbReference>
<reference evidence="3 4" key="1">
    <citation type="submission" date="2020-08" db="EMBL/GenBank/DDBJ databases">
        <title>Genomic Encyclopedia of Type Strains, Phase IV (KMG-V): Genome sequencing to study the core and pangenomes of soil and plant-associated prokaryotes.</title>
        <authorList>
            <person name="Whitman W."/>
        </authorList>
    </citation>
    <scope>NUCLEOTIDE SEQUENCE [LARGE SCALE GENOMIC DNA]</scope>
    <source>
        <strain evidence="1 3">ANJLi2</strain>
        <strain evidence="2 4">MP601</strain>
    </source>
</reference>
<evidence type="ECO:0000313" key="4">
    <source>
        <dbReference type="Proteomes" id="UP000548326"/>
    </source>
</evidence>
<gene>
    <name evidence="2" type="ORF">HDF22_001812</name>
    <name evidence="1" type="ORF">HDF23_002213</name>
</gene>
<evidence type="ECO:0000313" key="2">
    <source>
        <dbReference type="EMBL" id="MBB6127704.1"/>
    </source>
</evidence>
<dbReference type="AlphaFoldDB" id="A0A1N6WW18"/>
<dbReference type="EMBL" id="JACHCA010000004">
    <property type="protein sequence ID" value="MBB6127704.1"/>
    <property type="molecule type" value="Genomic_DNA"/>
</dbReference>
<dbReference type="EMBL" id="JACHCB010000004">
    <property type="protein sequence ID" value="MBB6109466.1"/>
    <property type="molecule type" value="Genomic_DNA"/>
</dbReference>
<dbReference type="RefSeq" id="WP_076373063.1">
    <property type="nucleotide sequence ID" value="NZ_FTMG01000004.1"/>
</dbReference>
<protein>
    <submittedName>
        <fullName evidence="2">Uncharacterized protein</fullName>
    </submittedName>
</protein>
<sequence>MNSYLRPGTNPGNNKGVGSTYLNTYSGTVQNERYIEKYGPHRGDFKVFHIDGSFADLPDQHVEGGGANAGATTK</sequence>
<accession>A0A1N6WW18</accession>
<evidence type="ECO:0000313" key="3">
    <source>
        <dbReference type="Proteomes" id="UP000541583"/>
    </source>
</evidence>
<proteinExistence type="predicted"/>
<name>A0A1N6WW18_9SPHI</name>
<organism evidence="2 4">
    <name type="scientific">Mucilaginibacter lappiensis</name>
    <dbReference type="NCBI Taxonomy" id="354630"/>
    <lineage>
        <taxon>Bacteria</taxon>
        <taxon>Pseudomonadati</taxon>
        <taxon>Bacteroidota</taxon>
        <taxon>Sphingobacteriia</taxon>
        <taxon>Sphingobacteriales</taxon>
        <taxon>Sphingobacteriaceae</taxon>
        <taxon>Mucilaginibacter</taxon>
    </lineage>
</organism>
<evidence type="ECO:0000313" key="1">
    <source>
        <dbReference type="EMBL" id="MBB6109466.1"/>
    </source>
</evidence>
<dbReference type="Proteomes" id="UP000541583">
    <property type="component" value="Unassembled WGS sequence"/>
</dbReference>
<dbReference type="OrthoDB" id="799524at2"/>
<keyword evidence="3" id="KW-1185">Reference proteome</keyword>